<evidence type="ECO:0000313" key="10">
    <source>
        <dbReference type="EMBL" id="KAK2161516.1"/>
    </source>
</evidence>
<comment type="caution">
    <text evidence="10">The sequence shown here is derived from an EMBL/GenBank/DDBJ whole genome shotgun (WGS) entry which is preliminary data.</text>
</comment>
<comment type="subcellular location">
    <subcellularLocation>
        <location evidence="1">Membrane</location>
        <topology evidence="1">Multi-pass membrane protein</topology>
    </subcellularLocation>
</comment>
<feature type="transmembrane region" description="Helical" evidence="8">
    <location>
        <begin position="98"/>
        <end position="121"/>
    </location>
</feature>
<dbReference type="PROSITE" id="PS51225">
    <property type="entry name" value="MARVEL"/>
    <property type="match status" value="1"/>
</dbReference>
<accession>A0AAD9NAY4</accession>
<evidence type="ECO:0000256" key="1">
    <source>
        <dbReference type="ARBA" id="ARBA00004141"/>
    </source>
</evidence>
<feature type="domain" description="MARVEL" evidence="9">
    <location>
        <begin position="21"/>
        <end position="168"/>
    </location>
</feature>
<dbReference type="InterPro" id="IPR008253">
    <property type="entry name" value="Marvel"/>
</dbReference>
<feature type="region of interest" description="Disordered" evidence="7">
    <location>
        <begin position="189"/>
        <end position="238"/>
    </location>
</feature>
<sequence>MDGGGAYGAGKATGQFDPKSYIIKPQVILRLASWLFSIIVFGCISAQGWFEGVCLYNEDSSACRFGTAIGVIAFLGLTTLLVLDALFDNIPSIQQRKYIVLCDLGFSGVWTFFWFVSFCYLTDAWRKTDNLTDVQMSRKSGIEAAIAFSFFSISTFGVLTGLAVMRYRKGVTEDFSSGYEPDVIGAGVGGAGVPQPTPSPYSSYPAAGETGDPYQQAPFSGAPQPPKQPPGDFQPPTY</sequence>
<evidence type="ECO:0000256" key="8">
    <source>
        <dbReference type="SAM" id="Phobius"/>
    </source>
</evidence>
<dbReference type="PANTHER" id="PTHR10838">
    <property type="entry name" value="SYNAPTOGYRIN"/>
    <property type="match status" value="1"/>
</dbReference>
<dbReference type="PANTHER" id="PTHR10838:SF20">
    <property type="entry name" value="SYNAPTOGYRIN"/>
    <property type="match status" value="1"/>
</dbReference>
<evidence type="ECO:0000256" key="3">
    <source>
        <dbReference type="ARBA" id="ARBA00022692"/>
    </source>
</evidence>
<organism evidence="10 11">
    <name type="scientific">Paralvinella palmiformis</name>
    <dbReference type="NCBI Taxonomy" id="53620"/>
    <lineage>
        <taxon>Eukaryota</taxon>
        <taxon>Metazoa</taxon>
        <taxon>Spiralia</taxon>
        <taxon>Lophotrochozoa</taxon>
        <taxon>Annelida</taxon>
        <taxon>Polychaeta</taxon>
        <taxon>Sedentaria</taxon>
        <taxon>Canalipalpata</taxon>
        <taxon>Terebellida</taxon>
        <taxon>Terebelliformia</taxon>
        <taxon>Alvinellidae</taxon>
        <taxon>Paralvinella</taxon>
    </lineage>
</organism>
<dbReference type="Proteomes" id="UP001208570">
    <property type="component" value="Unassembled WGS sequence"/>
</dbReference>
<dbReference type="EMBL" id="JAODUP010000115">
    <property type="protein sequence ID" value="KAK2161516.1"/>
    <property type="molecule type" value="Genomic_DNA"/>
</dbReference>
<evidence type="ECO:0000259" key="9">
    <source>
        <dbReference type="PROSITE" id="PS51225"/>
    </source>
</evidence>
<dbReference type="Pfam" id="PF01284">
    <property type="entry name" value="MARVEL"/>
    <property type="match status" value="1"/>
</dbReference>
<evidence type="ECO:0000256" key="2">
    <source>
        <dbReference type="ARBA" id="ARBA00010252"/>
    </source>
</evidence>
<proteinExistence type="inferred from homology"/>
<feature type="transmembrane region" description="Helical" evidence="8">
    <location>
        <begin position="27"/>
        <end position="50"/>
    </location>
</feature>
<keyword evidence="4 8" id="KW-1133">Transmembrane helix</keyword>
<comment type="similarity">
    <text evidence="2">Belongs to the synaptogyrin family.</text>
</comment>
<dbReference type="AlphaFoldDB" id="A0AAD9NAY4"/>
<keyword evidence="3 6" id="KW-0812">Transmembrane</keyword>
<evidence type="ECO:0000256" key="4">
    <source>
        <dbReference type="ARBA" id="ARBA00022989"/>
    </source>
</evidence>
<keyword evidence="11" id="KW-1185">Reference proteome</keyword>
<evidence type="ECO:0000256" key="7">
    <source>
        <dbReference type="SAM" id="MobiDB-lite"/>
    </source>
</evidence>
<keyword evidence="5 6" id="KW-0472">Membrane</keyword>
<gene>
    <name evidence="10" type="ORF">LSH36_115g06012</name>
</gene>
<evidence type="ECO:0000256" key="5">
    <source>
        <dbReference type="ARBA" id="ARBA00023136"/>
    </source>
</evidence>
<feature type="transmembrane region" description="Helical" evidence="8">
    <location>
        <begin position="141"/>
        <end position="165"/>
    </location>
</feature>
<reference evidence="10" key="1">
    <citation type="journal article" date="2023" name="Mol. Biol. Evol.">
        <title>Third-Generation Sequencing Reveals the Adaptive Role of the Epigenome in Three Deep-Sea Polychaetes.</title>
        <authorList>
            <person name="Perez M."/>
            <person name="Aroh O."/>
            <person name="Sun Y."/>
            <person name="Lan Y."/>
            <person name="Juniper S.K."/>
            <person name="Young C.R."/>
            <person name="Angers B."/>
            <person name="Qian P.Y."/>
        </authorList>
    </citation>
    <scope>NUCLEOTIDE SEQUENCE</scope>
    <source>
        <strain evidence="10">P08H-3</strain>
    </source>
</reference>
<dbReference type="GO" id="GO:0030672">
    <property type="term" value="C:synaptic vesicle membrane"/>
    <property type="evidence" value="ECO:0007669"/>
    <property type="project" value="TreeGrafter"/>
</dbReference>
<protein>
    <recommendedName>
        <fullName evidence="9">MARVEL domain-containing protein</fullName>
    </recommendedName>
</protein>
<feature type="compositionally biased region" description="Pro residues" evidence="7">
    <location>
        <begin position="223"/>
        <end position="238"/>
    </location>
</feature>
<feature type="transmembrane region" description="Helical" evidence="8">
    <location>
        <begin position="65"/>
        <end position="86"/>
    </location>
</feature>
<dbReference type="GO" id="GO:0031594">
    <property type="term" value="C:neuromuscular junction"/>
    <property type="evidence" value="ECO:0007669"/>
    <property type="project" value="TreeGrafter"/>
</dbReference>
<name>A0AAD9NAY4_9ANNE</name>
<evidence type="ECO:0000256" key="6">
    <source>
        <dbReference type="PROSITE-ProRule" id="PRU00581"/>
    </source>
</evidence>
<evidence type="ECO:0000313" key="11">
    <source>
        <dbReference type="Proteomes" id="UP001208570"/>
    </source>
</evidence>
<dbReference type="InterPro" id="IPR016579">
    <property type="entry name" value="Synaptogyrin"/>
</dbReference>